<dbReference type="AlphaFoldDB" id="A0A1H3J0J0"/>
<sequence>MTQIIAISNQAGGVGKTTTTINLGGALANQGHDVLLIDADPQGTLTEGTGFRDLYDQKIPSLHQVMVEPTRTEEINEIIEHHDEFDVIPSNKAMDGLKDMLVTQVANSEMRLKIAVDELDQDYDFILIDCPPDLSQILDNALLTAEQVLIPVEPTRRSIRAIEKMNEEIAYLSNSFPGQIDTIDILGIVINAVESVQNNDTKQMIEFFNDAPYDVFQVPERVAIRRAWNNGVSIFLHEDDAKTEDAREAYTEIAKMLERHTTEVEA</sequence>
<evidence type="ECO:0000313" key="3">
    <source>
        <dbReference type="Proteomes" id="UP000199170"/>
    </source>
</evidence>
<proteinExistence type="predicted"/>
<dbReference type="InterPro" id="IPR050678">
    <property type="entry name" value="DNA_Partitioning_ATPase"/>
</dbReference>
<evidence type="ECO:0000259" key="1">
    <source>
        <dbReference type="Pfam" id="PF13614"/>
    </source>
</evidence>
<protein>
    <submittedName>
        <fullName evidence="2">Chromosome partitioning protein</fullName>
    </submittedName>
</protein>
<dbReference type="EMBL" id="FNPB01000011">
    <property type="protein sequence ID" value="SDY33471.1"/>
    <property type="molecule type" value="Genomic_DNA"/>
</dbReference>
<organism evidence="2 3">
    <name type="scientific">Halobellus clavatus</name>
    <dbReference type="NCBI Taxonomy" id="660517"/>
    <lineage>
        <taxon>Archaea</taxon>
        <taxon>Methanobacteriati</taxon>
        <taxon>Methanobacteriota</taxon>
        <taxon>Stenosarchaea group</taxon>
        <taxon>Halobacteria</taxon>
        <taxon>Halobacteriales</taxon>
        <taxon>Haloferacaceae</taxon>
        <taxon>Halobellus</taxon>
    </lineage>
</organism>
<dbReference type="InterPro" id="IPR025669">
    <property type="entry name" value="AAA_dom"/>
</dbReference>
<dbReference type="Pfam" id="PF13614">
    <property type="entry name" value="AAA_31"/>
    <property type="match status" value="1"/>
</dbReference>
<dbReference type="PANTHER" id="PTHR13696:SF99">
    <property type="entry name" value="COBYRINIC ACID AC-DIAMIDE SYNTHASE"/>
    <property type="match status" value="1"/>
</dbReference>
<dbReference type="PANTHER" id="PTHR13696">
    <property type="entry name" value="P-LOOP CONTAINING NUCLEOSIDE TRIPHOSPHATE HYDROLASE"/>
    <property type="match status" value="1"/>
</dbReference>
<dbReference type="Gene3D" id="3.40.50.300">
    <property type="entry name" value="P-loop containing nucleotide triphosphate hydrolases"/>
    <property type="match status" value="1"/>
</dbReference>
<reference evidence="3" key="1">
    <citation type="submission" date="2016-10" db="EMBL/GenBank/DDBJ databases">
        <authorList>
            <person name="Varghese N."/>
            <person name="Submissions S."/>
        </authorList>
    </citation>
    <scope>NUCLEOTIDE SEQUENCE [LARGE SCALE GENOMIC DNA]</scope>
    <source>
        <strain evidence="3">CGMCC 1.10118</strain>
    </source>
</reference>
<gene>
    <name evidence="2" type="ORF">SAMN04487946_111109</name>
</gene>
<dbReference type="InterPro" id="IPR027417">
    <property type="entry name" value="P-loop_NTPase"/>
</dbReference>
<evidence type="ECO:0000313" key="2">
    <source>
        <dbReference type="EMBL" id="SDY33471.1"/>
    </source>
</evidence>
<dbReference type="SUPFAM" id="SSF52540">
    <property type="entry name" value="P-loop containing nucleoside triphosphate hydrolases"/>
    <property type="match status" value="1"/>
</dbReference>
<accession>A0A1H3J0J0</accession>
<feature type="domain" description="AAA" evidence="1">
    <location>
        <begin position="3"/>
        <end position="174"/>
    </location>
</feature>
<dbReference type="Proteomes" id="UP000199170">
    <property type="component" value="Unassembled WGS sequence"/>
</dbReference>
<name>A0A1H3J0J0_9EURY</name>
<dbReference type="PIRSF" id="PIRSF009320">
    <property type="entry name" value="Nuc_binding_HP_1000"/>
    <property type="match status" value="1"/>
</dbReference>
<dbReference type="CDD" id="cd02042">
    <property type="entry name" value="ParAB_family"/>
    <property type="match status" value="1"/>
</dbReference>
<dbReference type="STRING" id="660517.SAMN04487946_111109"/>
<keyword evidence="3" id="KW-1185">Reference proteome</keyword>
<dbReference type="OrthoDB" id="36110at2157"/>
<dbReference type="RefSeq" id="WP_089768633.1">
    <property type="nucleotide sequence ID" value="NZ_FNPB01000011.1"/>
</dbReference>